<reference evidence="1 2" key="1">
    <citation type="submission" date="2019-08" db="EMBL/GenBank/DDBJ databases">
        <title>In-depth cultivation of the pig gut microbiome towards novel bacterial diversity and tailored functional studies.</title>
        <authorList>
            <person name="Wylensek D."/>
            <person name="Hitch T.C.A."/>
            <person name="Clavel T."/>
        </authorList>
    </citation>
    <scope>NUCLEOTIDE SEQUENCE [LARGE SCALE GENOMIC DNA]</scope>
    <source>
        <strain evidence="1 2">BSM-383-APC-4H</strain>
    </source>
</reference>
<protein>
    <submittedName>
        <fullName evidence="1">Uncharacterized protein</fullName>
    </submittedName>
</protein>
<sequence length="99" mass="11370">MSVKRLLEIKKLCHDNRVSVNDYLLAALFQVSSTNKIVIGVDARQDITCYHPGAIGNYSSAVGITYKNRNSEISQSMMEIHRLIEKCRNNKRKWLCEIK</sequence>
<dbReference type="EMBL" id="VULP01000013">
    <property type="protein sequence ID" value="MSU82234.1"/>
    <property type="molecule type" value="Genomic_DNA"/>
</dbReference>
<dbReference type="AlphaFoldDB" id="A0A6N7YFB7"/>
<proteinExistence type="predicted"/>
<dbReference type="Proteomes" id="UP000433359">
    <property type="component" value="Unassembled WGS sequence"/>
</dbReference>
<evidence type="ECO:0000313" key="2">
    <source>
        <dbReference type="Proteomes" id="UP000433359"/>
    </source>
</evidence>
<organism evidence="1 2">
    <name type="scientific">Anaerobutyricum soehngenii</name>
    <dbReference type="NCBI Taxonomy" id="105843"/>
    <lineage>
        <taxon>Bacteria</taxon>
        <taxon>Bacillati</taxon>
        <taxon>Bacillota</taxon>
        <taxon>Clostridia</taxon>
        <taxon>Lachnospirales</taxon>
        <taxon>Lachnospiraceae</taxon>
        <taxon>Anaerobutyricum</taxon>
    </lineage>
</organism>
<accession>A0A6N7YFB7</accession>
<dbReference type="RefSeq" id="WP_154580961.1">
    <property type="nucleotide sequence ID" value="NZ_VULP01000013.1"/>
</dbReference>
<evidence type="ECO:0000313" key="1">
    <source>
        <dbReference type="EMBL" id="MSU82234.1"/>
    </source>
</evidence>
<name>A0A6N7YFB7_9FIRM</name>
<gene>
    <name evidence="1" type="ORF">FYJ25_07665</name>
</gene>
<comment type="caution">
    <text evidence="1">The sequence shown here is derived from an EMBL/GenBank/DDBJ whole genome shotgun (WGS) entry which is preliminary data.</text>
</comment>